<evidence type="ECO:0000313" key="1">
    <source>
        <dbReference type="EMBL" id="CAF2056460.1"/>
    </source>
</evidence>
<accession>A0A816Q1H8</accession>
<name>A0A816Q1H8_BRANA</name>
<organism evidence="1">
    <name type="scientific">Brassica napus</name>
    <name type="common">Rape</name>
    <dbReference type="NCBI Taxonomy" id="3708"/>
    <lineage>
        <taxon>Eukaryota</taxon>
        <taxon>Viridiplantae</taxon>
        <taxon>Streptophyta</taxon>
        <taxon>Embryophyta</taxon>
        <taxon>Tracheophyta</taxon>
        <taxon>Spermatophyta</taxon>
        <taxon>Magnoliopsida</taxon>
        <taxon>eudicotyledons</taxon>
        <taxon>Gunneridae</taxon>
        <taxon>Pentapetalae</taxon>
        <taxon>rosids</taxon>
        <taxon>malvids</taxon>
        <taxon>Brassicales</taxon>
        <taxon>Brassicaceae</taxon>
        <taxon>Brassiceae</taxon>
        <taxon>Brassica</taxon>
    </lineage>
</organism>
<protein>
    <submittedName>
        <fullName evidence="1">(rape) hypothetical protein</fullName>
    </submittedName>
</protein>
<gene>
    <name evidence="1" type="ORF">DARMORV10_C06P11860.1</name>
</gene>
<sequence length="41" mass="4581">MDTVIKEASAKETTDVNQLNMIENEVGINTNGPVRLTEEYL</sequence>
<reference evidence="1" key="1">
    <citation type="submission" date="2021-01" db="EMBL/GenBank/DDBJ databases">
        <authorList>
            <consortium name="Genoscope - CEA"/>
            <person name="William W."/>
        </authorList>
    </citation>
    <scope>NUCLEOTIDE SEQUENCE</scope>
</reference>
<proteinExistence type="predicted"/>
<dbReference type="EMBL" id="HG994370">
    <property type="protein sequence ID" value="CAF2056460.1"/>
    <property type="molecule type" value="Genomic_DNA"/>
</dbReference>
<dbReference type="AlphaFoldDB" id="A0A816Q1H8"/>
<dbReference type="Proteomes" id="UP001295469">
    <property type="component" value="Chromosome C06"/>
</dbReference>